<protein>
    <submittedName>
        <fullName evidence="2">CLUMA_CG017638, isoform A</fullName>
    </submittedName>
</protein>
<evidence type="ECO:0000313" key="2">
    <source>
        <dbReference type="EMBL" id="CRL04569.1"/>
    </source>
</evidence>
<keyword evidence="1" id="KW-1133">Transmembrane helix</keyword>
<evidence type="ECO:0000313" key="3">
    <source>
        <dbReference type="Proteomes" id="UP000183832"/>
    </source>
</evidence>
<feature type="transmembrane region" description="Helical" evidence="1">
    <location>
        <begin position="149"/>
        <end position="176"/>
    </location>
</feature>
<feature type="transmembrane region" description="Helical" evidence="1">
    <location>
        <begin position="86"/>
        <end position="106"/>
    </location>
</feature>
<keyword evidence="1" id="KW-0472">Membrane</keyword>
<gene>
    <name evidence="2" type="ORF">CLUMA_CG017638</name>
</gene>
<keyword evidence="3" id="KW-1185">Reference proteome</keyword>
<keyword evidence="1" id="KW-0812">Transmembrane</keyword>
<name>A0A1J1J138_9DIPT</name>
<dbReference type="EMBL" id="CVRI01000063">
    <property type="protein sequence ID" value="CRL04569.1"/>
    <property type="molecule type" value="Genomic_DNA"/>
</dbReference>
<evidence type="ECO:0000256" key="1">
    <source>
        <dbReference type="SAM" id="Phobius"/>
    </source>
</evidence>
<reference evidence="2 3" key="1">
    <citation type="submission" date="2015-04" db="EMBL/GenBank/DDBJ databases">
        <authorList>
            <person name="Syromyatnikov M.Y."/>
            <person name="Popov V.N."/>
        </authorList>
    </citation>
    <scope>NUCLEOTIDE SEQUENCE [LARGE SCALE GENOMIC DNA]</scope>
</reference>
<proteinExistence type="predicted"/>
<sequence length="189" mass="21918">MLKCPELEGNEVDLQTIIKSMSAINSKLKINCKSQEMENEFQDFSEVALKHENLEKTDDTSHCIEFREDQSIYSFIQTYFDNGVEVYLLLFQLISMTVGFMLSNLLKYAYMVKSVIAAFFKALLKPRETTSDSELEWEEKIALKFQGSLFIYFPMALSAVLYVCIWLVILTIRLLFLKVPTKIPCIKTF</sequence>
<dbReference type="AlphaFoldDB" id="A0A1J1J138"/>
<organism evidence="2 3">
    <name type="scientific">Clunio marinus</name>
    <dbReference type="NCBI Taxonomy" id="568069"/>
    <lineage>
        <taxon>Eukaryota</taxon>
        <taxon>Metazoa</taxon>
        <taxon>Ecdysozoa</taxon>
        <taxon>Arthropoda</taxon>
        <taxon>Hexapoda</taxon>
        <taxon>Insecta</taxon>
        <taxon>Pterygota</taxon>
        <taxon>Neoptera</taxon>
        <taxon>Endopterygota</taxon>
        <taxon>Diptera</taxon>
        <taxon>Nematocera</taxon>
        <taxon>Chironomoidea</taxon>
        <taxon>Chironomidae</taxon>
        <taxon>Clunio</taxon>
    </lineage>
</organism>
<dbReference type="Proteomes" id="UP000183832">
    <property type="component" value="Unassembled WGS sequence"/>
</dbReference>
<accession>A0A1J1J138</accession>